<protein>
    <submittedName>
        <fullName evidence="1">Uncharacterized protein</fullName>
    </submittedName>
</protein>
<dbReference type="OrthoDB" id="5872779at2759"/>
<gene>
    <name evidence="1" type="ORF">TNIN_399591</name>
</gene>
<keyword evidence="2" id="KW-1185">Reference proteome</keyword>
<name>A0A8X6MFE6_9ARAC</name>
<feature type="non-terminal residue" evidence="1">
    <location>
        <position position="1"/>
    </location>
</feature>
<evidence type="ECO:0000313" key="1">
    <source>
        <dbReference type="EMBL" id="GFS46966.1"/>
    </source>
</evidence>
<dbReference type="Proteomes" id="UP000886998">
    <property type="component" value="Unassembled WGS sequence"/>
</dbReference>
<proteinExistence type="predicted"/>
<comment type="caution">
    <text evidence="1">The sequence shown here is derived from an EMBL/GenBank/DDBJ whole genome shotgun (WGS) entry which is preliminary data.</text>
</comment>
<organism evidence="1 2">
    <name type="scientific">Trichonephila inaurata madagascariensis</name>
    <dbReference type="NCBI Taxonomy" id="2747483"/>
    <lineage>
        <taxon>Eukaryota</taxon>
        <taxon>Metazoa</taxon>
        <taxon>Ecdysozoa</taxon>
        <taxon>Arthropoda</taxon>
        <taxon>Chelicerata</taxon>
        <taxon>Arachnida</taxon>
        <taxon>Araneae</taxon>
        <taxon>Araneomorphae</taxon>
        <taxon>Entelegynae</taxon>
        <taxon>Araneoidea</taxon>
        <taxon>Nephilidae</taxon>
        <taxon>Trichonephila</taxon>
        <taxon>Trichonephila inaurata</taxon>
    </lineage>
</organism>
<accession>A0A8X6MFE6</accession>
<sequence>SLQFVNKFVKFIIEHTYLGN</sequence>
<reference evidence="1" key="1">
    <citation type="submission" date="2020-08" db="EMBL/GenBank/DDBJ databases">
        <title>Multicomponent nature underlies the extraordinary mechanical properties of spider dragline silk.</title>
        <authorList>
            <person name="Kono N."/>
            <person name="Nakamura H."/>
            <person name="Mori M."/>
            <person name="Yoshida Y."/>
            <person name="Ohtoshi R."/>
            <person name="Malay A.D."/>
            <person name="Moran D.A.P."/>
            <person name="Tomita M."/>
            <person name="Numata K."/>
            <person name="Arakawa K."/>
        </authorList>
    </citation>
    <scope>NUCLEOTIDE SEQUENCE</scope>
</reference>
<dbReference type="EMBL" id="BMAV01026056">
    <property type="protein sequence ID" value="GFS46966.1"/>
    <property type="molecule type" value="Genomic_DNA"/>
</dbReference>
<evidence type="ECO:0000313" key="2">
    <source>
        <dbReference type="Proteomes" id="UP000886998"/>
    </source>
</evidence>
<dbReference type="AlphaFoldDB" id="A0A8X6MFE6"/>